<comment type="caution">
    <text evidence="1">The sequence shown here is derived from an EMBL/GenBank/DDBJ whole genome shotgun (WGS) entry which is preliminary data.</text>
</comment>
<evidence type="ECO:0000313" key="2">
    <source>
        <dbReference type="Proteomes" id="UP000315295"/>
    </source>
</evidence>
<evidence type="ECO:0000313" key="1">
    <source>
        <dbReference type="EMBL" id="TQD79093.1"/>
    </source>
</evidence>
<name>A0A540KXZ2_MALBA</name>
<gene>
    <name evidence="1" type="ORF">C1H46_035350</name>
</gene>
<dbReference type="EMBL" id="VIEB01000874">
    <property type="protein sequence ID" value="TQD79093.1"/>
    <property type="molecule type" value="Genomic_DNA"/>
</dbReference>
<proteinExistence type="predicted"/>
<dbReference type="Proteomes" id="UP000315295">
    <property type="component" value="Unassembled WGS sequence"/>
</dbReference>
<sequence>MAAELRRRSCQDLRLSQVVMVLVGVCATVEVTVSSAILAEAGERRLMMCDDGGVILELLESSRWCCCCVCVWSRQERERGKRILRERERDSAEKRERESK</sequence>
<protein>
    <submittedName>
        <fullName evidence="1">Uncharacterized protein</fullName>
    </submittedName>
</protein>
<reference evidence="1 2" key="1">
    <citation type="journal article" date="2019" name="G3 (Bethesda)">
        <title>Sequencing of a Wild Apple (Malus baccata) Genome Unravels the Differences Between Cultivated and Wild Apple Species Regarding Disease Resistance and Cold Tolerance.</title>
        <authorList>
            <person name="Chen X."/>
        </authorList>
    </citation>
    <scope>NUCLEOTIDE SEQUENCE [LARGE SCALE GENOMIC DNA]</scope>
    <source>
        <strain evidence="2">cv. Shandingzi</strain>
        <tissue evidence="1">Leaves</tissue>
    </source>
</reference>
<accession>A0A540KXZ2</accession>
<dbReference type="AlphaFoldDB" id="A0A540KXZ2"/>
<organism evidence="1 2">
    <name type="scientific">Malus baccata</name>
    <name type="common">Siberian crab apple</name>
    <name type="synonym">Pyrus baccata</name>
    <dbReference type="NCBI Taxonomy" id="106549"/>
    <lineage>
        <taxon>Eukaryota</taxon>
        <taxon>Viridiplantae</taxon>
        <taxon>Streptophyta</taxon>
        <taxon>Embryophyta</taxon>
        <taxon>Tracheophyta</taxon>
        <taxon>Spermatophyta</taxon>
        <taxon>Magnoliopsida</taxon>
        <taxon>eudicotyledons</taxon>
        <taxon>Gunneridae</taxon>
        <taxon>Pentapetalae</taxon>
        <taxon>rosids</taxon>
        <taxon>fabids</taxon>
        <taxon>Rosales</taxon>
        <taxon>Rosaceae</taxon>
        <taxon>Amygdaloideae</taxon>
        <taxon>Maleae</taxon>
        <taxon>Malus</taxon>
    </lineage>
</organism>
<keyword evidence="2" id="KW-1185">Reference proteome</keyword>